<proteinExistence type="predicted"/>
<organism evidence="2 3">
    <name type="scientific">Amycolatopsis arida</name>
    <dbReference type="NCBI Taxonomy" id="587909"/>
    <lineage>
        <taxon>Bacteria</taxon>
        <taxon>Bacillati</taxon>
        <taxon>Actinomycetota</taxon>
        <taxon>Actinomycetes</taxon>
        <taxon>Pseudonocardiales</taxon>
        <taxon>Pseudonocardiaceae</taxon>
        <taxon>Amycolatopsis</taxon>
    </lineage>
</organism>
<keyword evidence="3" id="KW-1185">Reference proteome</keyword>
<evidence type="ECO:0000313" key="2">
    <source>
        <dbReference type="EMBL" id="SFP02521.1"/>
    </source>
</evidence>
<sequence length="315" mass="35072">MTAMTQPSLVTSGERLCAQAMRWLWEARRHFVLPPSVSSVDLVDVQTFKTLSELALAGWVVRREGAAGSDTRKGACDLLDFVWEQFHRGDLLHRMLLRNPAATHPIEVYSTLYAAGYRHEGLHQLIRHLLTLRSYRALDLVPNRKLGVAAAIRRLGLTPWADDAELLAGTWLGGLPEPWMIDTYNAYSVTHTVFHLTDHGAAPDRIPTELGDYLRRWLPVWLDVYAEAGFWDLLGELLIVHGYLDDPDEDPAPWQRFVQAQHDDGMMPNGINQPTPDPVARALTHYHPTVVAAIAGTLAVSRGLAAVSPDGNGTR</sequence>
<evidence type="ECO:0000313" key="3">
    <source>
        <dbReference type="Proteomes" id="UP000198727"/>
    </source>
</evidence>
<reference evidence="3" key="1">
    <citation type="submission" date="2016-10" db="EMBL/GenBank/DDBJ databases">
        <authorList>
            <person name="Varghese N."/>
            <person name="Submissions S."/>
        </authorList>
    </citation>
    <scope>NUCLEOTIDE SEQUENCE [LARGE SCALE GENOMIC DNA]</scope>
    <source>
        <strain evidence="3">CGMCC 4.5579</strain>
    </source>
</reference>
<dbReference type="InterPro" id="IPR054190">
    <property type="entry name" value="DUF6895"/>
</dbReference>
<dbReference type="Pfam" id="PF21836">
    <property type="entry name" value="DUF6895"/>
    <property type="match status" value="1"/>
</dbReference>
<feature type="domain" description="DUF6895" evidence="1">
    <location>
        <begin position="18"/>
        <end position="296"/>
    </location>
</feature>
<name>A0A1I5M0H8_9PSEU</name>
<dbReference type="EMBL" id="FOWW01000001">
    <property type="protein sequence ID" value="SFP02521.1"/>
    <property type="molecule type" value="Genomic_DNA"/>
</dbReference>
<dbReference type="AlphaFoldDB" id="A0A1I5M0H8"/>
<accession>A0A1I5M0H8</accession>
<evidence type="ECO:0000259" key="1">
    <source>
        <dbReference type="Pfam" id="PF21836"/>
    </source>
</evidence>
<dbReference type="STRING" id="587909.SAMN05421810_101728"/>
<protein>
    <recommendedName>
        <fullName evidence="1">DUF6895 domain-containing protein</fullName>
    </recommendedName>
</protein>
<dbReference type="Proteomes" id="UP000198727">
    <property type="component" value="Unassembled WGS sequence"/>
</dbReference>
<gene>
    <name evidence="2" type="ORF">SAMN05421810_101728</name>
</gene>